<feature type="domain" description="Cation-transporting P-type ATPase N-terminal" evidence="8">
    <location>
        <begin position="161"/>
        <end position="211"/>
    </location>
</feature>
<dbReference type="PANTHER" id="PTHR45630">
    <property type="entry name" value="CATION-TRANSPORTING ATPASE-RELATED"/>
    <property type="match status" value="1"/>
</dbReference>
<dbReference type="EMBL" id="CAJNJA010103930">
    <property type="protein sequence ID" value="CAE7945554.1"/>
    <property type="molecule type" value="Genomic_DNA"/>
</dbReference>
<gene>
    <name evidence="10" type="primary">cta4</name>
    <name evidence="10" type="ORF">SNEC2469_LOCUS35602</name>
</gene>
<dbReference type="InterPro" id="IPR023298">
    <property type="entry name" value="ATPase_P-typ_TM_dom_sf"/>
</dbReference>
<name>A0A813CRV9_9DINO</name>
<dbReference type="OrthoDB" id="48943at2759"/>
<dbReference type="Pfam" id="PF00690">
    <property type="entry name" value="Cation_ATPase_N"/>
    <property type="match status" value="1"/>
</dbReference>
<keyword evidence="5" id="KW-0460">Magnesium</keyword>
<dbReference type="Pfam" id="PF23143">
    <property type="entry name" value="2TM_P5A-ATPase"/>
    <property type="match status" value="1"/>
</dbReference>
<keyword evidence="3" id="KW-0547">Nucleotide-binding</keyword>
<dbReference type="SUPFAM" id="SSF81665">
    <property type="entry name" value="Calcium ATPase, transmembrane domain M"/>
    <property type="match status" value="1"/>
</dbReference>
<keyword evidence="7" id="KW-1133">Transmembrane helix</keyword>
<feature type="transmembrane region" description="Helical" evidence="7">
    <location>
        <begin position="24"/>
        <end position="45"/>
    </location>
</feature>
<dbReference type="InterPro" id="IPR057255">
    <property type="entry name" value="2TM_P5A-ATPase"/>
</dbReference>
<feature type="transmembrane region" description="Helical" evidence="7">
    <location>
        <begin position="196"/>
        <end position="213"/>
    </location>
</feature>
<evidence type="ECO:0000256" key="6">
    <source>
        <dbReference type="ARBA" id="ARBA00022967"/>
    </source>
</evidence>
<organism evidence="10 11">
    <name type="scientific">Symbiodinium necroappetens</name>
    <dbReference type="NCBI Taxonomy" id="1628268"/>
    <lineage>
        <taxon>Eukaryota</taxon>
        <taxon>Sar</taxon>
        <taxon>Alveolata</taxon>
        <taxon>Dinophyceae</taxon>
        <taxon>Suessiales</taxon>
        <taxon>Symbiodiniaceae</taxon>
        <taxon>Symbiodinium</taxon>
    </lineage>
</organism>
<protein>
    <submittedName>
        <fullName evidence="10">Cta4 protein</fullName>
    </submittedName>
</protein>
<evidence type="ECO:0000256" key="1">
    <source>
        <dbReference type="ARBA" id="ARBA00004141"/>
    </source>
</evidence>
<dbReference type="AlphaFoldDB" id="A0A813CRV9"/>
<keyword evidence="6" id="KW-1278">Translocase</keyword>
<evidence type="ECO:0000256" key="7">
    <source>
        <dbReference type="SAM" id="Phobius"/>
    </source>
</evidence>
<evidence type="ECO:0000259" key="8">
    <source>
        <dbReference type="Pfam" id="PF00690"/>
    </source>
</evidence>
<keyword evidence="7" id="KW-0472">Membrane</keyword>
<dbReference type="GO" id="GO:0140358">
    <property type="term" value="F:P-type transmembrane transporter activity"/>
    <property type="evidence" value="ECO:0007669"/>
    <property type="project" value="InterPro"/>
</dbReference>
<dbReference type="InterPro" id="IPR006544">
    <property type="entry name" value="P-type_TPase_V"/>
</dbReference>
<feature type="domain" description="P5A-ATPase transmembrane helical hairpin" evidence="9">
    <location>
        <begin position="20"/>
        <end position="88"/>
    </location>
</feature>
<proteinExistence type="predicted"/>
<keyword evidence="7" id="KW-0812">Transmembrane</keyword>
<evidence type="ECO:0000256" key="5">
    <source>
        <dbReference type="ARBA" id="ARBA00022842"/>
    </source>
</evidence>
<dbReference type="GO" id="GO:0046872">
    <property type="term" value="F:metal ion binding"/>
    <property type="evidence" value="ECO:0007669"/>
    <property type="project" value="UniProtKB-KW"/>
</dbReference>
<evidence type="ECO:0000313" key="11">
    <source>
        <dbReference type="Proteomes" id="UP000601435"/>
    </source>
</evidence>
<evidence type="ECO:0000256" key="4">
    <source>
        <dbReference type="ARBA" id="ARBA00022840"/>
    </source>
</evidence>
<keyword evidence="4" id="KW-0067">ATP-binding</keyword>
<keyword evidence="2" id="KW-0479">Metal-binding</keyword>
<feature type="transmembrane region" description="Helical" evidence="7">
    <location>
        <begin position="57"/>
        <end position="78"/>
    </location>
</feature>
<sequence>MPESPGEEKSRYRFESYCSRPPRWTYDAIPFSGAYGATLAVWAAVVANRGEVLADHFLLFLLPVALHVMLFLATQWSVEVRCRVRFYRQPSIDKATHVKVVPLPREGHANDTRVALVPLIQEDGQKSINYLKKKFVYNSTTGKFERLHFEITSPLESYLGSTGLTAKEVDERTRKYGENIYDIPLPDFWELFQEHAVAPFFVFQLFCVLLWLMDEYWYYSLLTLLPA</sequence>
<dbReference type="InterPro" id="IPR004014">
    <property type="entry name" value="ATPase_P-typ_cation-transptr_N"/>
</dbReference>
<dbReference type="GO" id="GO:0019829">
    <property type="term" value="F:ATPase-coupled monoatomic cation transmembrane transporter activity"/>
    <property type="evidence" value="ECO:0007669"/>
    <property type="project" value="TreeGrafter"/>
</dbReference>
<accession>A0A813CRV9</accession>
<dbReference type="Proteomes" id="UP000601435">
    <property type="component" value="Unassembled WGS sequence"/>
</dbReference>
<comment type="subcellular location">
    <subcellularLocation>
        <location evidence="1">Membrane</location>
        <topology evidence="1">Multi-pass membrane protein</topology>
    </subcellularLocation>
</comment>
<evidence type="ECO:0000256" key="2">
    <source>
        <dbReference type="ARBA" id="ARBA00022723"/>
    </source>
</evidence>
<reference evidence="10" key="1">
    <citation type="submission" date="2021-02" db="EMBL/GenBank/DDBJ databases">
        <authorList>
            <person name="Dougan E. K."/>
            <person name="Rhodes N."/>
            <person name="Thang M."/>
            <person name="Chan C."/>
        </authorList>
    </citation>
    <scope>NUCLEOTIDE SEQUENCE</scope>
</reference>
<evidence type="ECO:0000313" key="10">
    <source>
        <dbReference type="EMBL" id="CAE7945554.1"/>
    </source>
</evidence>
<dbReference type="GO" id="GO:0005524">
    <property type="term" value="F:ATP binding"/>
    <property type="evidence" value="ECO:0007669"/>
    <property type="project" value="UniProtKB-KW"/>
</dbReference>
<keyword evidence="11" id="KW-1185">Reference proteome</keyword>
<evidence type="ECO:0000259" key="9">
    <source>
        <dbReference type="Pfam" id="PF23143"/>
    </source>
</evidence>
<comment type="caution">
    <text evidence="10">The sequence shown here is derived from an EMBL/GenBank/DDBJ whole genome shotgun (WGS) entry which is preliminary data.</text>
</comment>
<dbReference type="GO" id="GO:0016020">
    <property type="term" value="C:membrane"/>
    <property type="evidence" value="ECO:0007669"/>
    <property type="project" value="UniProtKB-SubCell"/>
</dbReference>
<evidence type="ECO:0000256" key="3">
    <source>
        <dbReference type="ARBA" id="ARBA00022741"/>
    </source>
</evidence>